<dbReference type="RefSeq" id="WP_017377202.1">
    <property type="nucleotide sequence ID" value="NZ_CP012508.1"/>
</dbReference>
<dbReference type="CDD" id="cd11731">
    <property type="entry name" value="Lin1944_like_SDR_c"/>
    <property type="match status" value="1"/>
</dbReference>
<dbReference type="AlphaFoldDB" id="A0A1L6TBZ1"/>
<protein>
    <submittedName>
        <fullName evidence="3">Glucose/ribitol dehydrogenase</fullName>
    </submittedName>
</protein>
<dbReference type="SUPFAM" id="SSF51735">
    <property type="entry name" value="NAD(P)-binding Rossmann-fold domains"/>
    <property type="match status" value="1"/>
</dbReference>
<dbReference type="Proteomes" id="UP000029558">
    <property type="component" value="Chromosome"/>
</dbReference>
<dbReference type="PANTHER" id="PTHR43477:SF1">
    <property type="entry name" value="DIHYDROANTICAPSIN 7-DEHYDROGENASE"/>
    <property type="match status" value="1"/>
</dbReference>
<dbReference type="InterPro" id="IPR002347">
    <property type="entry name" value="SDR_fam"/>
</dbReference>
<reference evidence="3 4" key="1">
    <citation type="journal article" date="2014" name="Genome Announc.">
        <title>Comparative Genome Analysis of Two Isolates of the Fish Pathogen Piscirickettsia salmonis from Different Hosts Reveals Major Differences in Virulence-Associated Secretion Systems.</title>
        <authorList>
            <person name="Bohle H."/>
            <person name="Henriquez P."/>
            <person name="Grothusen H."/>
            <person name="Navas E."/>
            <person name="Sandoval A."/>
            <person name="Bustamante F."/>
            <person name="Bustos P."/>
            <person name="Mancilla M."/>
        </authorList>
    </citation>
    <scope>NUCLEOTIDE SEQUENCE [LARGE SCALE GENOMIC DNA]</scope>
    <source>
        <strain evidence="4">B1-32597</strain>
    </source>
</reference>
<evidence type="ECO:0000256" key="2">
    <source>
        <dbReference type="ARBA" id="ARBA00023002"/>
    </source>
</evidence>
<organism evidence="3 4">
    <name type="scientific">Piscirickettsia salmonis</name>
    <dbReference type="NCBI Taxonomy" id="1238"/>
    <lineage>
        <taxon>Bacteria</taxon>
        <taxon>Pseudomonadati</taxon>
        <taxon>Pseudomonadota</taxon>
        <taxon>Gammaproteobacteria</taxon>
        <taxon>Thiotrichales</taxon>
        <taxon>Piscirickettsiaceae</taxon>
        <taxon>Piscirickettsia</taxon>
    </lineage>
</organism>
<gene>
    <name evidence="3" type="ORF">KU39_1680</name>
</gene>
<evidence type="ECO:0000256" key="1">
    <source>
        <dbReference type="ARBA" id="ARBA00006484"/>
    </source>
</evidence>
<dbReference type="OrthoDB" id="9787486at2"/>
<evidence type="ECO:0000313" key="3">
    <source>
        <dbReference type="EMBL" id="ALB22862.1"/>
    </source>
</evidence>
<dbReference type="PRINTS" id="PR00081">
    <property type="entry name" value="GDHRDH"/>
</dbReference>
<sequence>MKILIVGGTGLIGQAVKEELGSRHDIIIAGSKSGDIQVDITDCASIQTLYKKTQNLDAIIATTGRVKFAPLNELTSEDYHFDLNHKLMGQINLVLLGMTHLNDGGSFTLTSGILNHDPIVQGSSAAMTNGPIDGFVRSAAIELPNALRINAISPTVVTEALPSYENYFRGYCSAPAATVAKAYSKSVEGKQTGQIYKVGF</sequence>
<dbReference type="NCBIfam" id="NF005754">
    <property type="entry name" value="PRK07578.1"/>
    <property type="match status" value="1"/>
</dbReference>
<dbReference type="InterPro" id="IPR036291">
    <property type="entry name" value="NAD(P)-bd_dom_sf"/>
</dbReference>
<dbReference type="GO" id="GO:0016491">
    <property type="term" value="F:oxidoreductase activity"/>
    <property type="evidence" value="ECO:0007669"/>
    <property type="project" value="UniProtKB-KW"/>
</dbReference>
<comment type="similarity">
    <text evidence="1">Belongs to the short-chain dehydrogenases/reductases (SDR) family.</text>
</comment>
<dbReference type="PANTHER" id="PTHR43477">
    <property type="entry name" value="DIHYDROANTICAPSIN 7-DEHYDROGENASE"/>
    <property type="match status" value="1"/>
</dbReference>
<dbReference type="InterPro" id="IPR051122">
    <property type="entry name" value="SDR_DHRS6-like"/>
</dbReference>
<dbReference type="EMBL" id="CP012508">
    <property type="protein sequence ID" value="ALB22862.1"/>
    <property type="molecule type" value="Genomic_DNA"/>
</dbReference>
<proteinExistence type="inferred from homology"/>
<keyword evidence="2" id="KW-0560">Oxidoreductase</keyword>
<accession>A0A1L6TBZ1</accession>
<name>A0A1L6TBZ1_PISSA</name>
<evidence type="ECO:0000313" key="4">
    <source>
        <dbReference type="Proteomes" id="UP000029558"/>
    </source>
</evidence>
<dbReference type="Pfam" id="PF13561">
    <property type="entry name" value="adh_short_C2"/>
    <property type="match status" value="1"/>
</dbReference>
<dbReference type="Gene3D" id="3.40.50.720">
    <property type="entry name" value="NAD(P)-binding Rossmann-like Domain"/>
    <property type="match status" value="1"/>
</dbReference>